<sequence length="221" mass="23114">MITLVALDMAGTTIDDHGLVYEALAESVRETGATVAASDLQLWMGADKLTAIGALLRLGGGEPADAPAGFERFREILAESYRRTPPIALPGVEDALRTLRGRGVKIALTTGFTDGVAYPILDTVGWQVGDLLDAVVTSSEVAAGRPAPYLIHHAMEKTRVTDVATVLAAGDTVVDLLAARNAGAVGVGVLTGQLTKNELAQHPHDYILESVANLPVLPELS</sequence>
<dbReference type="SFLD" id="SFLDS00003">
    <property type="entry name" value="Haloacid_Dehalogenase"/>
    <property type="match status" value="1"/>
</dbReference>
<comment type="caution">
    <text evidence="1">The sequence shown here is derived from an EMBL/GenBank/DDBJ whole genome shotgun (WGS) entry which is preliminary data.</text>
</comment>
<dbReference type="SUPFAM" id="SSF56784">
    <property type="entry name" value="HAD-like"/>
    <property type="match status" value="1"/>
</dbReference>
<organism evidence="1 2">
    <name type="scientific">Lacisediminihabitans changchengi</name>
    <dbReference type="NCBI Taxonomy" id="2787634"/>
    <lineage>
        <taxon>Bacteria</taxon>
        <taxon>Bacillati</taxon>
        <taxon>Actinomycetota</taxon>
        <taxon>Actinomycetes</taxon>
        <taxon>Micrococcales</taxon>
        <taxon>Microbacteriaceae</taxon>
        <taxon>Lacisediminihabitans</taxon>
    </lineage>
</organism>
<name>A0A934VXT1_9MICO</name>
<dbReference type="PANTHER" id="PTHR43434:SF19">
    <property type="entry name" value="PHOSPHONOACETALDEHYDE HYDROLASE"/>
    <property type="match status" value="1"/>
</dbReference>
<gene>
    <name evidence="1" type="ORF">IV501_06440</name>
</gene>
<dbReference type="Gene3D" id="3.40.50.1000">
    <property type="entry name" value="HAD superfamily/HAD-like"/>
    <property type="match status" value="1"/>
</dbReference>
<dbReference type="InterPro" id="IPR023214">
    <property type="entry name" value="HAD_sf"/>
</dbReference>
<evidence type="ECO:0000313" key="2">
    <source>
        <dbReference type="Proteomes" id="UP000636458"/>
    </source>
</evidence>
<dbReference type="NCBIfam" id="TIGR03351">
    <property type="entry name" value="PhnX-like"/>
    <property type="match status" value="1"/>
</dbReference>
<dbReference type="GO" id="GO:0008967">
    <property type="term" value="F:phosphoglycolate phosphatase activity"/>
    <property type="evidence" value="ECO:0007669"/>
    <property type="project" value="TreeGrafter"/>
</dbReference>
<evidence type="ECO:0000313" key="1">
    <source>
        <dbReference type="EMBL" id="MBK4347267.1"/>
    </source>
</evidence>
<dbReference type="PANTHER" id="PTHR43434">
    <property type="entry name" value="PHOSPHOGLYCOLATE PHOSPHATASE"/>
    <property type="match status" value="1"/>
</dbReference>
<dbReference type="GO" id="GO:0006281">
    <property type="term" value="P:DNA repair"/>
    <property type="evidence" value="ECO:0007669"/>
    <property type="project" value="TreeGrafter"/>
</dbReference>
<dbReference type="SFLD" id="SFLDG01129">
    <property type="entry name" value="C1.5:_HAD__Beta-PGM__Phosphata"/>
    <property type="match status" value="1"/>
</dbReference>
<keyword evidence="2" id="KW-1185">Reference proteome</keyword>
<dbReference type="InterPro" id="IPR050155">
    <property type="entry name" value="HAD-like_hydrolase_sf"/>
</dbReference>
<proteinExistence type="predicted"/>
<dbReference type="GO" id="GO:0005829">
    <property type="term" value="C:cytosol"/>
    <property type="evidence" value="ECO:0007669"/>
    <property type="project" value="TreeGrafter"/>
</dbReference>
<dbReference type="InterPro" id="IPR036412">
    <property type="entry name" value="HAD-like_sf"/>
</dbReference>
<dbReference type="AlphaFoldDB" id="A0A934VXT1"/>
<dbReference type="InterPro" id="IPR022468">
    <property type="entry name" value="PhnX-like"/>
</dbReference>
<protein>
    <submittedName>
        <fullName evidence="1">Phosphonatase-like hydrolase</fullName>
    </submittedName>
</protein>
<dbReference type="Proteomes" id="UP000636458">
    <property type="component" value="Unassembled WGS sequence"/>
</dbReference>
<dbReference type="EMBL" id="JAEPES010000002">
    <property type="protein sequence ID" value="MBK4347267.1"/>
    <property type="molecule type" value="Genomic_DNA"/>
</dbReference>
<accession>A0A934VXT1</accession>
<dbReference type="Pfam" id="PF00702">
    <property type="entry name" value="Hydrolase"/>
    <property type="match status" value="1"/>
</dbReference>
<keyword evidence="1" id="KW-0378">Hydrolase</keyword>
<reference evidence="1" key="1">
    <citation type="submission" date="2021-01" db="EMBL/GenBank/DDBJ databases">
        <title>Lacisediminihabitans sp. nov. strain G11-30, isolated from Antarctic Soil.</title>
        <authorList>
            <person name="Li J."/>
        </authorList>
    </citation>
    <scope>NUCLEOTIDE SEQUENCE</scope>
    <source>
        <strain evidence="1">G11-30</strain>
    </source>
</reference>